<dbReference type="EMBL" id="FMXA01000018">
    <property type="protein sequence ID" value="SDA56268.1"/>
    <property type="molecule type" value="Genomic_DNA"/>
</dbReference>
<dbReference type="InterPro" id="IPR000829">
    <property type="entry name" value="DAGK"/>
</dbReference>
<keyword evidence="11" id="KW-0443">Lipid metabolism</keyword>
<dbReference type="Pfam" id="PF01219">
    <property type="entry name" value="DAGK_prokar"/>
    <property type="match status" value="1"/>
</dbReference>
<organism evidence="20 21">
    <name type="scientific">Allisonella histaminiformans</name>
    <dbReference type="NCBI Taxonomy" id="209880"/>
    <lineage>
        <taxon>Bacteria</taxon>
        <taxon>Bacillati</taxon>
        <taxon>Bacillota</taxon>
        <taxon>Negativicutes</taxon>
        <taxon>Veillonellales</taxon>
        <taxon>Veillonellaceae</taxon>
        <taxon>Allisonella</taxon>
    </lineage>
</organism>
<feature type="binding site" evidence="18">
    <location>
        <position position="19"/>
    </location>
    <ligand>
        <name>a divalent metal cation</name>
        <dbReference type="ChEBI" id="CHEBI:60240"/>
    </ligand>
</feature>
<dbReference type="Gene3D" id="1.10.287.3610">
    <property type="match status" value="1"/>
</dbReference>
<feature type="binding site" evidence="16">
    <location>
        <position position="60"/>
    </location>
    <ligand>
        <name>substrate</name>
    </ligand>
</feature>
<dbReference type="GO" id="GO:0008654">
    <property type="term" value="P:phospholipid biosynthetic process"/>
    <property type="evidence" value="ECO:0007669"/>
    <property type="project" value="UniProtKB-KW"/>
</dbReference>
<keyword evidence="10 19" id="KW-1133">Transmembrane helix</keyword>
<evidence type="ECO:0000256" key="14">
    <source>
        <dbReference type="ARBA" id="ARBA00023264"/>
    </source>
</evidence>
<evidence type="ECO:0000256" key="16">
    <source>
        <dbReference type="PIRSR" id="PIRSR600829-2"/>
    </source>
</evidence>
<protein>
    <submittedName>
        <fullName evidence="20">Diacylglycerol kinase (ATP)</fullName>
    </submittedName>
</protein>
<keyword evidence="5" id="KW-0808">Transferase</keyword>
<evidence type="ECO:0000256" key="2">
    <source>
        <dbReference type="ARBA" id="ARBA00005967"/>
    </source>
</evidence>
<keyword evidence="21" id="KW-1185">Reference proteome</keyword>
<evidence type="ECO:0000256" key="9">
    <source>
        <dbReference type="ARBA" id="ARBA00022840"/>
    </source>
</evidence>
<keyword evidence="13" id="KW-0594">Phospholipid biosynthesis</keyword>
<proteinExistence type="inferred from homology"/>
<dbReference type="GO" id="GO:0016301">
    <property type="term" value="F:kinase activity"/>
    <property type="evidence" value="ECO:0007669"/>
    <property type="project" value="UniProtKB-KW"/>
</dbReference>
<feature type="binding site" evidence="17">
    <location>
        <position position="67"/>
    </location>
    <ligand>
        <name>ATP</name>
        <dbReference type="ChEBI" id="CHEBI:30616"/>
    </ligand>
</feature>
<evidence type="ECO:0000256" key="17">
    <source>
        <dbReference type="PIRSR" id="PIRSR600829-3"/>
    </source>
</evidence>
<dbReference type="InterPro" id="IPR033717">
    <property type="entry name" value="UDPK"/>
</dbReference>
<dbReference type="CDD" id="cd14265">
    <property type="entry name" value="UDPK_IM_like"/>
    <property type="match status" value="1"/>
</dbReference>
<feature type="binding site" evidence="17">
    <location>
        <begin position="85"/>
        <end position="86"/>
    </location>
    <ligand>
        <name>ATP</name>
        <dbReference type="ChEBI" id="CHEBI:30616"/>
    </ligand>
</feature>
<dbReference type="GeneID" id="87756325"/>
<dbReference type="STRING" id="209880.SAMN02910343_01319"/>
<evidence type="ECO:0000256" key="7">
    <source>
        <dbReference type="ARBA" id="ARBA00022741"/>
    </source>
</evidence>
<reference evidence="20 21" key="1">
    <citation type="submission" date="2016-10" db="EMBL/GenBank/DDBJ databases">
        <authorList>
            <person name="de Groot N.N."/>
        </authorList>
    </citation>
    <scope>NUCLEOTIDE SEQUENCE [LARGE SCALE GENOMIC DNA]</scope>
    <source>
        <strain evidence="20 21">DSM 15230</strain>
    </source>
</reference>
<keyword evidence="18" id="KW-0460">Magnesium</keyword>
<dbReference type="AlphaFoldDB" id="A0A1G5WDS1"/>
<dbReference type="GO" id="GO:0046872">
    <property type="term" value="F:metal ion binding"/>
    <property type="evidence" value="ECO:0007669"/>
    <property type="project" value="UniProtKB-KW"/>
</dbReference>
<evidence type="ECO:0000256" key="4">
    <source>
        <dbReference type="ARBA" id="ARBA00022516"/>
    </source>
</evidence>
<evidence type="ECO:0000256" key="6">
    <source>
        <dbReference type="ARBA" id="ARBA00022692"/>
    </source>
</evidence>
<gene>
    <name evidence="20" type="ORF">SAMN02910343_01319</name>
</gene>
<evidence type="ECO:0000256" key="3">
    <source>
        <dbReference type="ARBA" id="ARBA00022475"/>
    </source>
</evidence>
<evidence type="ECO:0000313" key="21">
    <source>
        <dbReference type="Proteomes" id="UP000199689"/>
    </source>
</evidence>
<feature type="transmembrane region" description="Helical" evidence="19">
    <location>
        <begin position="46"/>
        <end position="66"/>
    </location>
</feature>
<dbReference type="GO" id="GO:0005524">
    <property type="term" value="F:ATP binding"/>
    <property type="evidence" value="ECO:0007669"/>
    <property type="project" value="UniProtKB-KW"/>
</dbReference>
<evidence type="ECO:0000256" key="13">
    <source>
        <dbReference type="ARBA" id="ARBA00023209"/>
    </source>
</evidence>
<dbReference type="GO" id="GO:0005886">
    <property type="term" value="C:plasma membrane"/>
    <property type="evidence" value="ECO:0007669"/>
    <property type="project" value="UniProtKB-SubCell"/>
</dbReference>
<evidence type="ECO:0000256" key="15">
    <source>
        <dbReference type="PIRSR" id="PIRSR600829-1"/>
    </source>
</evidence>
<feature type="binding site" evidence="18">
    <location>
        <position position="67"/>
    </location>
    <ligand>
        <name>a divalent metal cation</name>
        <dbReference type="ChEBI" id="CHEBI:60240"/>
    </ligand>
</feature>
<evidence type="ECO:0000256" key="8">
    <source>
        <dbReference type="ARBA" id="ARBA00022777"/>
    </source>
</evidence>
<evidence type="ECO:0000256" key="5">
    <source>
        <dbReference type="ARBA" id="ARBA00022679"/>
    </source>
</evidence>
<keyword evidence="3" id="KW-1003">Cell membrane</keyword>
<feature type="binding site" evidence="17">
    <location>
        <position position="19"/>
    </location>
    <ligand>
        <name>ATP</name>
        <dbReference type="ChEBI" id="CHEBI:30616"/>
    </ligand>
</feature>
<keyword evidence="7 17" id="KW-0547">Nucleotide-binding</keyword>
<keyword evidence="12 19" id="KW-0472">Membrane</keyword>
<dbReference type="PANTHER" id="PTHR34299">
    <property type="entry name" value="DIACYLGLYCEROL KINASE"/>
    <property type="match status" value="1"/>
</dbReference>
<evidence type="ECO:0000256" key="1">
    <source>
        <dbReference type="ARBA" id="ARBA00004651"/>
    </source>
</evidence>
<accession>A0A1G5WDS1</accession>
<keyword evidence="18" id="KW-0479">Metal-binding</keyword>
<dbReference type="PANTHER" id="PTHR34299:SF1">
    <property type="entry name" value="DIACYLGLYCEROL KINASE"/>
    <property type="match status" value="1"/>
</dbReference>
<keyword evidence="14" id="KW-1208">Phospholipid metabolism</keyword>
<sequence length="120" mass="12869">MVDVFEHAIEGIITAFREERNMKCHTVATVGMSFLGWFTGISAVEWALLVLCFGLVIGAEMVNTAIERTVDLAMPDRHPLAKAAKDVAAGAVLIAAMTSVVVGGIIFLPRLAIICHSVLF</sequence>
<evidence type="ECO:0000256" key="12">
    <source>
        <dbReference type="ARBA" id="ARBA00023136"/>
    </source>
</evidence>
<feature type="active site" description="Proton acceptor" evidence="15">
    <location>
        <position position="60"/>
    </location>
</feature>
<dbReference type="Proteomes" id="UP000199689">
    <property type="component" value="Unassembled WGS sequence"/>
</dbReference>
<dbReference type="PROSITE" id="PS01069">
    <property type="entry name" value="DAGK_PROKAR"/>
    <property type="match status" value="1"/>
</dbReference>
<feature type="transmembrane region" description="Helical" evidence="19">
    <location>
        <begin position="87"/>
        <end position="108"/>
    </location>
</feature>
<dbReference type="RefSeq" id="WP_091365079.1">
    <property type="nucleotide sequence ID" value="NZ_FMXA01000018.1"/>
</dbReference>
<dbReference type="OrthoDB" id="9789934at2"/>
<comment type="subcellular location">
    <subcellularLocation>
        <location evidence="1">Cell membrane</location>
        <topology evidence="1">Multi-pass membrane protein</topology>
    </subcellularLocation>
</comment>
<name>A0A1G5WDS1_9FIRM</name>
<evidence type="ECO:0000256" key="11">
    <source>
        <dbReference type="ARBA" id="ARBA00023098"/>
    </source>
</evidence>
<keyword evidence="8 20" id="KW-0418">Kinase</keyword>
<dbReference type="InterPro" id="IPR036945">
    <property type="entry name" value="DAGK_sf"/>
</dbReference>
<comment type="cofactor">
    <cofactor evidence="18">
        <name>Mg(2+)</name>
        <dbReference type="ChEBI" id="CHEBI:18420"/>
    </cofactor>
    <text evidence="18">Mn(2+), Zn(2+), Cd(2+) and Co(2+) support activity to lesser extents.</text>
</comment>
<evidence type="ECO:0000313" key="20">
    <source>
        <dbReference type="EMBL" id="SDA56268.1"/>
    </source>
</evidence>
<evidence type="ECO:0000256" key="10">
    <source>
        <dbReference type="ARBA" id="ARBA00022989"/>
    </source>
</evidence>
<comment type="similarity">
    <text evidence="2">Belongs to the bacterial diacylglycerol kinase family.</text>
</comment>
<keyword evidence="6 19" id="KW-0812">Transmembrane</keyword>
<keyword evidence="9 17" id="KW-0067">ATP-binding</keyword>
<evidence type="ECO:0000256" key="19">
    <source>
        <dbReference type="SAM" id="Phobius"/>
    </source>
</evidence>
<keyword evidence="4" id="KW-0444">Lipid biosynthesis</keyword>
<evidence type="ECO:0000256" key="18">
    <source>
        <dbReference type="PIRSR" id="PIRSR600829-4"/>
    </source>
</evidence>